<feature type="compositionally biased region" description="Basic and acidic residues" evidence="1">
    <location>
        <begin position="54"/>
        <end position="63"/>
    </location>
</feature>
<accession>G8NTY1</accession>
<sequence length="73" mass="8104">MLFLLSFPQGICCLLARHRYLRGNNGRGTARTTLFAFTKNCRGTNKQQIPCGNDNKKSNDKNGSRNNKSSVLG</sequence>
<dbReference type="Proteomes" id="UP000007113">
    <property type="component" value="Chromosome"/>
</dbReference>
<evidence type="ECO:0000313" key="2">
    <source>
        <dbReference type="EMBL" id="AEU37537.1"/>
    </source>
</evidence>
<name>G8NTY1_GRAMM</name>
<reference evidence="2 3" key="1">
    <citation type="submission" date="2011-11" db="EMBL/GenBank/DDBJ databases">
        <title>Complete sequence of Granulicella mallensis MP5ACTX8.</title>
        <authorList>
            <consortium name="US DOE Joint Genome Institute"/>
            <person name="Lucas S."/>
            <person name="Copeland A."/>
            <person name="Lapidus A."/>
            <person name="Cheng J.-F."/>
            <person name="Goodwin L."/>
            <person name="Pitluck S."/>
            <person name="Peters L."/>
            <person name="Lu M."/>
            <person name="Detter J.C."/>
            <person name="Han C."/>
            <person name="Tapia R."/>
            <person name="Land M."/>
            <person name="Hauser L."/>
            <person name="Kyrpides N."/>
            <person name="Ivanova N."/>
            <person name="Mikhailova N."/>
            <person name="Pagani I."/>
            <person name="Rawat S."/>
            <person name="Mannisto M."/>
            <person name="Haggblom M."/>
            <person name="Woyke T."/>
        </authorList>
    </citation>
    <scope>NUCLEOTIDE SEQUENCE [LARGE SCALE GENOMIC DNA]</scope>
    <source>
        <strain evidence="3">ATCC BAA-1857 / DSM 23137 / MP5ACTX8</strain>
    </source>
</reference>
<keyword evidence="3" id="KW-1185">Reference proteome</keyword>
<dbReference type="HOGENOM" id="CLU_2699536_0_0_0"/>
<feature type="compositionally biased region" description="Low complexity" evidence="1">
    <location>
        <begin position="64"/>
        <end position="73"/>
    </location>
</feature>
<evidence type="ECO:0000313" key="3">
    <source>
        <dbReference type="Proteomes" id="UP000007113"/>
    </source>
</evidence>
<gene>
    <name evidence="2" type="ordered locus">AciX8_3236</name>
</gene>
<dbReference type="KEGG" id="gma:AciX8_3236"/>
<dbReference type="EMBL" id="CP003130">
    <property type="protein sequence ID" value="AEU37537.1"/>
    <property type="molecule type" value="Genomic_DNA"/>
</dbReference>
<organism evidence="2 3">
    <name type="scientific">Granulicella mallensis (strain ATCC BAA-1857 / DSM 23137 / MP5ACTX8)</name>
    <dbReference type="NCBI Taxonomy" id="682795"/>
    <lineage>
        <taxon>Bacteria</taxon>
        <taxon>Pseudomonadati</taxon>
        <taxon>Acidobacteriota</taxon>
        <taxon>Terriglobia</taxon>
        <taxon>Terriglobales</taxon>
        <taxon>Acidobacteriaceae</taxon>
        <taxon>Granulicella</taxon>
    </lineage>
</organism>
<proteinExistence type="predicted"/>
<protein>
    <submittedName>
        <fullName evidence="2">Uncharacterized protein</fullName>
    </submittedName>
</protein>
<evidence type="ECO:0000256" key="1">
    <source>
        <dbReference type="SAM" id="MobiDB-lite"/>
    </source>
</evidence>
<dbReference type="AlphaFoldDB" id="G8NTY1"/>
<dbReference type="STRING" id="682795.AciX8_3236"/>
<feature type="region of interest" description="Disordered" evidence="1">
    <location>
        <begin position="48"/>
        <end position="73"/>
    </location>
</feature>